<proteinExistence type="predicted"/>
<accession>A0ABP0PAD6</accession>
<evidence type="ECO:0000259" key="2">
    <source>
        <dbReference type="Pfam" id="PF01926"/>
    </source>
</evidence>
<comment type="caution">
    <text evidence="3">The sequence shown here is derived from an EMBL/GenBank/DDBJ whole genome shotgun (WGS) entry which is preliminary data.</text>
</comment>
<dbReference type="InterPro" id="IPR006073">
    <property type="entry name" value="GTP-bd"/>
</dbReference>
<gene>
    <name evidence="3" type="ORF">CCMP2556_LOCUS35792</name>
</gene>
<evidence type="ECO:0000313" key="4">
    <source>
        <dbReference type="Proteomes" id="UP001642484"/>
    </source>
</evidence>
<feature type="region of interest" description="Disordered" evidence="1">
    <location>
        <begin position="348"/>
        <end position="372"/>
    </location>
</feature>
<evidence type="ECO:0000256" key="1">
    <source>
        <dbReference type="SAM" id="MobiDB-lite"/>
    </source>
</evidence>
<dbReference type="Pfam" id="PF01926">
    <property type="entry name" value="MMR_HSR1"/>
    <property type="match status" value="1"/>
</dbReference>
<dbReference type="Proteomes" id="UP001642484">
    <property type="component" value="Unassembled WGS sequence"/>
</dbReference>
<sequence>GAGVAPGAVPHDGAGGAPEAVPLVPALLAELRRHVTCGFQDAEAEEDTRVLEAQANFFQDLMMPVERYLLTHGCVVLGPSGVGKTTLVNRLCGAHFHTGPRMEDQTTRAHSCDLTLEDLSPDWPDLCSVLIDTPGWSSETAGEIKSEYKRILQERQLVSEYTPHILLFCVSLPQLRAFRRQAEQMSQELQELKIDRRYPIKVLPVATLADTQRMEDLEELLKEVKDLAEIVFHKSSAEVEEPAWTMFNPNGDCGPLMSFGCALFRDPKQSRRFFPKLPGGWNAWEFGLPILITRAARCHHCSTVSVDHSVLLRDLKSLIATSVAEGGQSTKNYSKWRGERTDKQPFSVMGTREVGGYDAPSVKGNANVQRTE</sequence>
<feature type="domain" description="G" evidence="2">
    <location>
        <begin position="75"/>
        <end position="191"/>
    </location>
</feature>
<feature type="non-terminal residue" evidence="3">
    <location>
        <position position="1"/>
    </location>
</feature>
<name>A0ABP0PAD6_9DINO</name>
<dbReference type="SUPFAM" id="SSF52540">
    <property type="entry name" value="P-loop containing nucleoside triphosphate hydrolases"/>
    <property type="match status" value="1"/>
</dbReference>
<dbReference type="Gene3D" id="3.40.50.300">
    <property type="entry name" value="P-loop containing nucleotide triphosphate hydrolases"/>
    <property type="match status" value="1"/>
</dbReference>
<keyword evidence="4" id="KW-1185">Reference proteome</keyword>
<evidence type="ECO:0000313" key="3">
    <source>
        <dbReference type="EMBL" id="CAK9072736.1"/>
    </source>
</evidence>
<reference evidence="3 4" key="1">
    <citation type="submission" date="2024-02" db="EMBL/GenBank/DDBJ databases">
        <authorList>
            <person name="Chen Y."/>
            <person name="Shah S."/>
            <person name="Dougan E. K."/>
            <person name="Thang M."/>
            <person name="Chan C."/>
        </authorList>
    </citation>
    <scope>NUCLEOTIDE SEQUENCE [LARGE SCALE GENOMIC DNA]</scope>
</reference>
<dbReference type="InterPro" id="IPR027417">
    <property type="entry name" value="P-loop_NTPase"/>
</dbReference>
<organism evidence="3 4">
    <name type="scientific">Durusdinium trenchii</name>
    <dbReference type="NCBI Taxonomy" id="1381693"/>
    <lineage>
        <taxon>Eukaryota</taxon>
        <taxon>Sar</taxon>
        <taxon>Alveolata</taxon>
        <taxon>Dinophyceae</taxon>
        <taxon>Suessiales</taxon>
        <taxon>Symbiodiniaceae</taxon>
        <taxon>Durusdinium</taxon>
    </lineage>
</organism>
<protein>
    <recommendedName>
        <fullName evidence="2">G domain-containing protein</fullName>
    </recommendedName>
</protein>
<dbReference type="CDD" id="cd00882">
    <property type="entry name" value="Ras_like_GTPase"/>
    <property type="match status" value="1"/>
</dbReference>
<dbReference type="EMBL" id="CAXAMN010022805">
    <property type="protein sequence ID" value="CAK9072736.1"/>
    <property type="molecule type" value="Genomic_DNA"/>
</dbReference>